<evidence type="ECO:0000256" key="2">
    <source>
        <dbReference type="SAM" id="MobiDB-lite"/>
    </source>
</evidence>
<dbReference type="RefSeq" id="WP_147183678.1">
    <property type="nucleotide sequence ID" value="NZ_CP042382.1"/>
</dbReference>
<organism evidence="3 4">
    <name type="scientific">Pistricoccus aurantiacus</name>
    <dbReference type="NCBI Taxonomy" id="1883414"/>
    <lineage>
        <taxon>Bacteria</taxon>
        <taxon>Pseudomonadati</taxon>
        <taxon>Pseudomonadota</taxon>
        <taxon>Gammaproteobacteria</taxon>
        <taxon>Oceanospirillales</taxon>
        <taxon>Halomonadaceae</taxon>
        <taxon>Pistricoccus</taxon>
    </lineage>
</organism>
<dbReference type="Proteomes" id="UP000321272">
    <property type="component" value="Chromosome"/>
</dbReference>
<dbReference type="KEGG" id="paur:FGL86_05670"/>
<feature type="compositionally biased region" description="Basic and acidic residues" evidence="2">
    <location>
        <begin position="209"/>
        <end position="225"/>
    </location>
</feature>
<keyword evidence="4" id="KW-1185">Reference proteome</keyword>
<dbReference type="NCBIfam" id="TIGR03761">
    <property type="entry name" value="ICE_PFL4669"/>
    <property type="match status" value="1"/>
</dbReference>
<evidence type="ECO:0000313" key="3">
    <source>
        <dbReference type="EMBL" id="QEA38616.1"/>
    </source>
</evidence>
<accession>A0A5B8SPC7</accession>
<reference evidence="3 4" key="1">
    <citation type="submission" date="2019-06" db="EMBL/GenBank/DDBJ databases">
        <title>Genome analyses of bacteria isolated from kimchi.</title>
        <authorList>
            <person name="Lee S."/>
            <person name="Ahn S."/>
            <person name="Roh S."/>
        </authorList>
    </citation>
    <scope>NUCLEOTIDE SEQUENCE [LARGE SCALE GENOMIC DNA]</scope>
    <source>
        <strain evidence="3 4">CBA4606</strain>
    </source>
</reference>
<name>A0A5B8SPC7_9GAMM</name>
<dbReference type="EMBL" id="CP042382">
    <property type="protein sequence ID" value="QEA38616.1"/>
    <property type="molecule type" value="Genomic_DNA"/>
</dbReference>
<evidence type="ECO:0000256" key="1">
    <source>
        <dbReference type="SAM" id="Coils"/>
    </source>
</evidence>
<dbReference type="Pfam" id="PF08900">
    <property type="entry name" value="AcaB"/>
    <property type="match status" value="1"/>
</dbReference>
<proteinExistence type="predicted"/>
<feature type="coiled-coil region" evidence="1">
    <location>
        <begin position="68"/>
        <end position="95"/>
    </location>
</feature>
<sequence length="257" mass="28583">MASAEPRVGQLRSRIEMTLHTYPAVLVWHGRGVESGKPQVVGLKQFLFLAGRIHQAAAKDDPYADEWLLRLENKLDETRQALHQLKQRVSTVLKTIPEGLDVSRNVSQQPFVTPVFTGGQMGWQAVMLLMEYDGIVRDVLLAHHIGLLGNKQRGSMIRDQGGHAMRSLCYAPVKFPGFSGASRDDFAANNAKARAAREKFGELPQDILEGTRRSEFAPSIRREGTEATSVPEEQKLEGADLDDDQLMPQPGETKENE</sequence>
<dbReference type="OrthoDB" id="8524550at2"/>
<evidence type="ECO:0000313" key="4">
    <source>
        <dbReference type="Proteomes" id="UP000321272"/>
    </source>
</evidence>
<dbReference type="InterPro" id="IPR014996">
    <property type="entry name" value="AcaB"/>
</dbReference>
<dbReference type="AlphaFoldDB" id="A0A5B8SPC7"/>
<protein>
    <submittedName>
        <fullName evidence="3">TIGR03761 family integrating conjugative element protein</fullName>
    </submittedName>
</protein>
<feature type="region of interest" description="Disordered" evidence="2">
    <location>
        <begin position="202"/>
        <end position="257"/>
    </location>
</feature>
<keyword evidence="1" id="KW-0175">Coiled coil</keyword>
<gene>
    <name evidence="3" type="ORF">FGL86_05670</name>
</gene>